<evidence type="ECO:0000256" key="1">
    <source>
        <dbReference type="SAM" id="Phobius"/>
    </source>
</evidence>
<evidence type="ECO:0000313" key="3">
    <source>
        <dbReference type="Proteomes" id="UP000620366"/>
    </source>
</evidence>
<feature type="transmembrane region" description="Helical" evidence="1">
    <location>
        <begin position="170"/>
        <end position="188"/>
    </location>
</feature>
<proteinExistence type="predicted"/>
<keyword evidence="1" id="KW-1133">Transmembrane helix</keyword>
<keyword evidence="3" id="KW-1185">Reference proteome</keyword>
<dbReference type="AlphaFoldDB" id="A0A926DDI9"/>
<dbReference type="EMBL" id="JACRSP010000003">
    <property type="protein sequence ID" value="MBC8536618.1"/>
    <property type="molecule type" value="Genomic_DNA"/>
</dbReference>
<reference evidence="2" key="1">
    <citation type="submission" date="2020-08" db="EMBL/GenBank/DDBJ databases">
        <title>Genome public.</title>
        <authorList>
            <person name="Liu C."/>
            <person name="Sun Q."/>
        </authorList>
    </citation>
    <scope>NUCLEOTIDE SEQUENCE</scope>
    <source>
        <strain evidence="2">BX7</strain>
    </source>
</reference>
<keyword evidence="1" id="KW-0472">Membrane</keyword>
<name>A0A926DDI9_9FIRM</name>
<keyword evidence="1" id="KW-0812">Transmembrane</keyword>
<protein>
    <submittedName>
        <fullName evidence="2">Uncharacterized protein</fullName>
    </submittedName>
</protein>
<feature type="transmembrane region" description="Helical" evidence="1">
    <location>
        <begin position="200"/>
        <end position="225"/>
    </location>
</feature>
<gene>
    <name evidence="2" type="ORF">H8695_07960</name>
</gene>
<organism evidence="2 3">
    <name type="scientific">Feifania hominis</name>
    <dbReference type="NCBI Taxonomy" id="2763660"/>
    <lineage>
        <taxon>Bacteria</taxon>
        <taxon>Bacillati</taxon>
        <taxon>Bacillota</taxon>
        <taxon>Clostridia</taxon>
        <taxon>Eubacteriales</taxon>
        <taxon>Feifaniaceae</taxon>
        <taxon>Feifania</taxon>
    </lineage>
</organism>
<feature type="transmembrane region" description="Helical" evidence="1">
    <location>
        <begin position="237"/>
        <end position="256"/>
    </location>
</feature>
<feature type="transmembrane region" description="Helical" evidence="1">
    <location>
        <begin position="107"/>
        <end position="127"/>
    </location>
</feature>
<feature type="transmembrane region" description="Helical" evidence="1">
    <location>
        <begin position="139"/>
        <end position="158"/>
    </location>
</feature>
<evidence type="ECO:0000313" key="2">
    <source>
        <dbReference type="EMBL" id="MBC8536618.1"/>
    </source>
</evidence>
<dbReference type="Proteomes" id="UP000620366">
    <property type="component" value="Unassembled WGS sequence"/>
</dbReference>
<feature type="transmembrane region" description="Helical" evidence="1">
    <location>
        <begin position="42"/>
        <end position="62"/>
    </location>
</feature>
<dbReference type="RefSeq" id="WP_249300457.1">
    <property type="nucleotide sequence ID" value="NZ_JACRSP010000003.1"/>
</dbReference>
<sequence>MKRMLSILAASVAIAVFRTYVILTSVEQQTGFYITGAKAPLWFNAALIVMLAAVALVCFVWVRDRKVRTVVRPPKTAAIVTYAVVAAGFFVAAVAPLFHARTGPLGVTSWVTAVLALLSAFCFVLYIPSFATGKNPGGLCYFTIAPTAWAAFTLFVTFLNFTTVATISEYLLDTAALSFLVLFFYYDGVAKADLPNSNPLLATAFGATFFICASSVPKLICQLFFQERPIFVEPFGLQHLVLVALLPYLLTTVASVRRVPVEQPDEAEPEAPAGE</sequence>
<accession>A0A926DDI9</accession>
<feature type="transmembrane region" description="Helical" evidence="1">
    <location>
        <begin position="74"/>
        <end position="95"/>
    </location>
</feature>
<comment type="caution">
    <text evidence="2">The sequence shown here is derived from an EMBL/GenBank/DDBJ whole genome shotgun (WGS) entry which is preliminary data.</text>
</comment>